<dbReference type="InterPro" id="IPR016130">
    <property type="entry name" value="Tyr_Pase_AS"/>
</dbReference>
<name>A0A139AY11_GONPJ</name>
<organism evidence="7 8">
    <name type="scientific">Gonapodya prolifera (strain JEL478)</name>
    <name type="common">Monoblepharis prolifera</name>
    <dbReference type="NCBI Taxonomy" id="1344416"/>
    <lineage>
        <taxon>Eukaryota</taxon>
        <taxon>Fungi</taxon>
        <taxon>Fungi incertae sedis</taxon>
        <taxon>Chytridiomycota</taxon>
        <taxon>Chytridiomycota incertae sedis</taxon>
        <taxon>Monoblepharidomycetes</taxon>
        <taxon>Monoblepharidales</taxon>
        <taxon>Gonapodyaceae</taxon>
        <taxon>Gonapodya</taxon>
    </lineage>
</organism>
<dbReference type="CDD" id="cd14498">
    <property type="entry name" value="DSP"/>
    <property type="match status" value="2"/>
</dbReference>
<dbReference type="PANTHER" id="PTHR10159:SF519">
    <property type="entry name" value="DUAL SPECIFICITY PROTEIN PHOSPHATASE MPK3"/>
    <property type="match status" value="1"/>
</dbReference>
<evidence type="ECO:0000256" key="1">
    <source>
        <dbReference type="ARBA" id="ARBA00008601"/>
    </source>
</evidence>
<dbReference type="GO" id="GO:0043409">
    <property type="term" value="P:negative regulation of MAPK cascade"/>
    <property type="evidence" value="ECO:0007669"/>
    <property type="project" value="TreeGrafter"/>
</dbReference>
<dbReference type="SMART" id="SM00195">
    <property type="entry name" value="DSPc"/>
    <property type="match status" value="1"/>
</dbReference>
<proteinExistence type="inferred from homology"/>
<dbReference type="InterPro" id="IPR000340">
    <property type="entry name" value="Dual-sp_phosphatase_cat-dom"/>
</dbReference>
<dbReference type="Proteomes" id="UP000070544">
    <property type="component" value="Unassembled WGS sequence"/>
</dbReference>
<dbReference type="STRING" id="1344416.A0A139AY11"/>
<protein>
    <recommendedName>
        <fullName evidence="2">protein-tyrosine-phosphatase</fullName>
        <ecNumber evidence="2">3.1.3.48</ecNumber>
    </recommendedName>
</protein>
<feature type="compositionally biased region" description="Pro residues" evidence="5">
    <location>
        <begin position="293"/>
        <end position="302"/>
    </location>
</feature>
<dbReference type="EC" id="3.1.3.48" evidence="2"/>
<evidence type="ECO:0000256" key="4">
    <source>
        <dbReference type="ARBA" id="ARBA00022912"/>
    </source>
</evidence>
<keyword evidence="4" id="KW-0904">Protein phosphatase</keyword>
<keyword evidence="3" id="KW-0378">Hydrolase</keyword>
<dbReference type="Pfam" id="PF00782">
    <property type="entry name" value="DSPc"/>
    <property type="match status" value="1"/>
</dbReference>
<evidence type="ECO:0000256" key="3">
    <source>
        <dbReference type="ARBA" id="ARBA00022801"/>
    </source>
</evidence>
<dbReference type="GO" id="GO:0004725">
    <property type="term" value="F:protein tyrosine phosphatase activity"/>
    <property type="evidence" value="ECO:0007669"/>
    <property type="project" value="UniProtKB-EC"/>
</dbReference>
<feature type="domain" description="Tyrosine specific protein phosphatases" evidence="6">
    <location>
        <begin position="321"/>
        <end position="359"/>
    </location>
</feature>
<keyword evidence="8" id="KW-1185">Reference proteome</keyword>
<accession>A0A139AY11</accession>
<dbReference type="AlphaFoldDB" id="A0A139AY11"/>
<reference evidence="7 8" key="1">
    <citation type="journal article" date="2015" name="Genome Biol. Evol.">
        <title>Phylogenomic analyses indicate that early fungi evolved digesting cell walls of algal ancestors of land plants.</title>
        <authorList>
            <person name="Chang Y."/>
            <person name="Wang S."/>
            <person name="Sekimoto S."/>
            <person name="Aerts A.L."/>
            <person name="Choi C."/>
            <person name="Clum A."/>
            <person name="LaButti K.M."/>
            <person name="Lindquist E.A."/>
            <person name="Yee Ngan C."/>
            <person name="Ohm R.A."/>
            <person name="Salamov A.A."/>
            <person name="Grigoriev I.V."/>
            <person name="Spatafora J.W."/>
            <person name="Berbee M.L."/>
        </authorList>
    </citation>
    <scope>NUCLEOTIDE SEQUENCE [LARGE SCALE GENOMIC DNA]</scope>
    <source>
        <strain evidence="7 8">JEL478</strain>
    </source>
</reference>
<evidence type="ECO:0000256" key="2">
    <source>
        <dbReference type="ARBA" id="ARBA00013064"/>
    </source>
</evidence>
<evidence type="ECO:0000256" key="5">
    <source>
        <dbReference type="SAM" id="MobiDB-lite"/>
    </source>
</evidence>
<dbReference type="SUPFAM" id="SSF52799">
    <property type="entry name" value="(Phosphotyrosine protein) phosphatases II"/>
    <property type="match status" value="2"/>
</dbReference>
<dbReference type="PANTHER" id="PTHR10159">
    <property type="entry name" value="DUAL SPECIFICITY PROTEIN PHOSPHATASE"/>
    <property type="match status" value="1"/>
</dbReference>
<evidence type="ECO:0000313" key="8">
    <source>
        <dbReference type="Proteomes" id="UP000070544"/>
    </source>
</evidence>
<evidence type="ECO:0000259" key="6">
    <source>
        <dbReference type="PROSITE" id="PS50056"/>
    </source>
</evidence>
<dbReference type="Gene3D" id="3.90.190.10">
    <property type="entry name" value="Protein tyrosine phosphatase superfamily"/>
    <property type="match status" value="2"/>
</dbReference>
<dbReference type="InterPro" id="IPR029021">
    <property type="entry name" value="Prot-tyrosine_phosphatase-like"/>
</dbReference>
<dbReference type="InterPro" id="IPR020422">
    <property type="entry name" value="TYR_PHOSPHATASE_DUAL_dom"/>
</dbReference>
<gene>
    <name evidence="7" type="ORF">M427DRAFT_51046</name>
</gene>
<sequence>MGACVSAEAARSGASDVSLHKAALHGGGGTHGSDMDHLLTFVHPQGELCLLYLGNMNAARDTDTLRDRRVAAVLNCSDESPGEDVLKWYADNGIEYKCLNLRDTYSGIRDLGPPKIWVPEIVRFIDRGLAIGKNRKHPSDVHRRPSLIHSAASSSATVAVAACAGAGTGVGAGVGGTMVQDGNANVPDTGAGAGGVPQDAKTNGPDPSRLDTTTPASNLNHTPPSPTLHTDNLDTICTSPPDTHSPISHYTNPDTTLPSPHMAVPYHQDTTHTLAPRSPTSPPPAMPTHTSPTSPPAPAPPPVSYRPALPTDVPASHSATLIHCSLGVSRSATIAALFLILRTNMSLSTALRVLKERRPAADPNAGFRRWLVGYAYACGKLEEGKV</sequence>
<feature type="compositionally biased region" description="Polar residues" evidence="5">
    <location>
        <begin position="210"/>
        <end position="258"/>
    </location>
</feature>
<dbReference type="OrthoDB" id="10252009at2759"/>
<dbReference type="PROSITE" id="PS50056">
    <property type="entry name" value="TYR_PHOSPHATASE_2"/>
    <property type="match status" value="1"/>
</dbReference>
<dbReference type="InterPro" id="IPR000387">
    <property type="entry name" value="Tyr_Pase_dom"/>
</dbReference>
<dbReference type="GO" id="GO:0005737">
    <property type="term" value="C:cytoplasm"/>
    <property type="evidence" value="ECO:0007669"/>
    <property type="project" value="TreeGrafter"/>
</dbReference>
<dbReference type="PROSITE" id="PS00383">
    <property type="entry name" value="TYR_PHOSPHATASE_1"/>
    <property type="match status" value="1"/>
</dbReference>
<dbReference type="EMBL" id="KQ965732">
    <property type="protein sequence ID" value="KXS21628.1"/>
    <property type="molecule type" value="Genomic_DNA"/>
</dbReference>
<evidence type="ECO:0000313" key="7">
    <source>
        <dbReference type="EMBL" id="KXS21628.1"/>
    </source>
</evidence>
<feature type="region of interest" description="Disordered" evidence="5">
    <location>
        <begin position="183"/>
        <end position="302"/>
    </location>
</feature>
<comment type="similarity">
    <text evidence="1">Belongs to the protein-tyrosine phosphatase family. Non-receptor class dual specificity subfamily.</text>
</comment>